<name>A0A3M2L2U3_9NOCA</name>
<dbReference type="Proteomes" id="UP000279275">
    <property type="component" value="Unassembled WGS sequence"/>
</dbReference>
<dbReference type="PROSITE" id="PS51725">
    <property type="entry name" value="ABM"/>
    <property type="match status" value="1"/>
</dbReference>
<keyword evidence="3" id="KW-1185">Reference proteome</keyword>
<organism evidence="2 3">
    <name type="scientific">Nocardia stercoris</name>
    <dbReference type="NCBI Taxonomy" id="2483361"/>
    <lineage>
        <taxon>Bacteria</taxon>
        <taxon>Bacillati</taxon>
        <taxon>Actinomycetota</taxon>
        <taxon>Actinomycetes</taxon>
        <taxon>Mycobacteriales</taxon>
        <taxon>Nocardiaceae</taxon>
        <taxon>Nocardia</taxon>
    </lineage>
</organism>
<evidence type="ECO:0000313" key="2">
    <source>
        <dbReference type="EMBL" id="RMI28838.1"/>
    </source>
</evidence>
<reference evidence="2 3" key="1">
    <citation type="submission" date="2018-10" db="EMBL/GenBank/DDBJ databases">
        <title>Isolation from cow dung.</title>
        <authorList>
            <person name="Ling L."/>
        </authorList>
    </citation>
    <scope>NUCLEOTIDE SEQUENCE [LARGE SCALE GENOMIC DNA]</scope>
    <source>
        <strain evidence="2 3">NEAU-LL90</strain>
    </source>
</reference>
<evidence type="ECO:0000313" key="3">
    <source>
        <dbReference type="Proteomes" id="UP000279275"/>
    </source>
</evidence>
<keyword evidence="2" id="KW-0560">Oxidoreductase</keyword>
<dbReference type="InterPro" id="IPR011008">
    <property type="entry name" value="Dimeric_a/b-barrel"/>
</dbReference>
<keyword evidence="2" id="KW-0503">Monooxygenase</keyword>
<comment type="caution">
    <text evidence="2">The sequence shown here is derived from an EMBL/GenBank/DDBJ whole genome shotgun (WGS) entry which is preliminary data.</text>
</comment>
<dbReference type="InterPro" id="IPR007138">
    <property type="entry name" value="ABM_dom"/>
</dbReference>
<dbReference type="Gene3D" id="3.30.70.100">
    <property type="match status" value="1"/>
</dbReference>
<gene>
    <name evidence="2" type="ORF">EBN03_28600</name>
</gene>
<dbReference type="SUPFAM" id="SSF54909">
    <property type="entry name" value="Dimeric alpha+beta barrel"/>
    <property type="match status" value="1"/>
</dbReference>
<protein>
    <submittedName>
        <fullName evidence="2">Antibiotic biosynthesis monooxygenase</fullName>
    </submittedName>
</protein>
<dbReference type="AlphaFoldDB" id="A0A3M2L2U3"/>
<proteinExistence type="predicted"/>
<evidence type="ECO:0000259" key="1">
    <source>
        <dbReference type="PROSITE" id="PS51725"/>
    </source>
</evidence>
<accession>A0A3M2L2U3</accession>
<dbReference type="EMBL" id="RFFH01000018">
    <property type="protein sequence ID" value="RMI28838.1"/>
    <property type="molecule type" value="Genomic_DNA"/>
</dbReference>
<dbReference type="GO" id="GO:0004497">
    <property type="term" value="F:monooxygenase activity"/>
    <property type="evidence" value="ECO:0007669"/>
    <property type="project" value="UniProtKB-KW"/>
</dbReference>
<dbReference type="Pfam" id="PF03992">
    <property type="entry name" value="ABM"/>
    <property type="match status" value="1"/>
</dbReference>
<feature type="domain" description="ABM" evidence="1">
    <location>
        <begin position="1"/>
        <end position="86"/>
    </location>
</feature>
<sequence>MTVKAGRYEDLHAWIAEHLPGTRGFEGNITVEVARNQDEPNRILFVEKWVDRESFENYLAWRDETGVIAELAELLDGDVSFRYHDFMGV</sequence>